<accession>A0A6M8MM33</accession>
<sequence>MAVQSIANGLLAERRGGENRIPEETAHEGGFFVPLFIIARLTRQRFLRSYGATVRANRSDYGRNTMLQAATRTTTRLFPLLLAVTTAMLCGCGDDSKTSDVATASASPAQKTMSVDVSGALNLHYEARGDQVSLGFLPGKLPGSNWLTLSADQEAEGDRNEVSIGPILGFSFDNPDQEKKAIMFQGGRVEVAHDENSASYDTGSYYQYFDTDKNGSNSNVQLVFSKIEKLNSPNKLLDRYRLIGTFQFNAALSPEQPTDDCTREAAAYAAEHGERHPGFDARLCNAKSVVAKGSFDITQDFPATTKADG</sequence>
<gene>
    <name evidence="1" type="ORF">FX982_01735</name>
</gene>
<protein>
    <submittedName>
        <fullName evidence="1">Uncharacterized protein</fullName>
    </submittedName>
</protein>
<evidence type="ECO:0000313" key="2">
    <source>
        <dbReference type="Proteomes" id="UP000501989"/>
    </source>
</evidence>
<dbReference type="EMBL" id="CP053746">
    <property type="protein sequence ID" value="QKF50791.1"/>
    <property type="molecule type" value="Genomic_DNA"/>
</dbReference>
<dbReference type="AlphaFoldDB" id="A0A6M8MM33"/>
<dbReference type="KEGG" id="pgg:FX982_01735"/>
<dbReference type="Proteomes" id="UP000501989">
    <property type="component" value="Chromosome"/>
</dbReference>
<proteinExistence type="predicted"/>
<keyword evidence="2" id="KW-1185">Reference proteome</keyword>
<name>A0A6M8MM33_9PSED</name>
<organism evidence="1 2">
    <name type="scientific">Pseudomonas graminis</name>
    <dbReference type="NCBI Taxonomy" id="158627"/>
    <lineage>
        <taxon>Bacteria</taxon>
        <taxon>Pseudomonadati</taxon>
        <taxon>Pseudomonadota</taxon>
        <taxon>Gammaproteobacteria</taxon>
        <taxon>Pseudomonadales</taxon>
        <taxon>Pseudomonadaceae</taxon>
        <taxon>Pseudomonas</taxon>
    </lineage>
</organism>
<evidence type="ECO:0000313" key="1">
    <source>
        <dbReference type="EMBL" id="QKF50791.1"/>
    </source>
</evidence>
<reference evidence="2" key="1">
    <citation type="submission" date="2019-12" db="EMBL/GenBank/DDBJ databases">
        <title>Endophytic bacteria associated with Panax ginseng seedlings.</title>
        <authorList>
            <person name="Park J.M."/>
            <person name="Shin R."/>
            <person name="Jo S.H."/>
        </authorList>
    </citation>
    <scope>NUCLEOTIDE SEQUENCE [LARGE SCALE GENOMIC DNA]</scope>
    <source>
        <strain evidence="2">PgKB30</strain>
    </source>
</reference>